<reference evidence="9" key="1">
    <citation type="journal article" date="2014" name="Front. Microbiol.">
        <title>High frequency of phylogenetically diverse reductive dehalogenase-homologous genes in deep subseafloor sedimentary metagenomes.</title>
        <authorList>
            <person name="Kawai M."/>
            <person name="Futagami T."/>
            <person name="Toyoda A."/>
            <person name="Takaki Y."/>
            <person name="Nishi S."/>
            <person name="Hori S."/>
            <person name="Arai W."/>
            <person name="Tsubouchi T."/>
            <person name="Morono Y."/>
            <person name="Uchiyama I."/>
            <person name="Ito T."/>
            <person name="Fujiyama A."/>
            <person name="Inagaki F."/>
            <person name="Takami H."/>
        </authorList>
    </citation>
    <scope>NUCLEOTIDE SEQUENCE</scope>
    <source>
        <strain evidence="9">Expedition CK06-06</strain>
    </source>
</reference>
<organism evidence="9">
    <name type="scientific">marine sediment metagenome</name>
    <dbReference type="NCBI Taxonomy" id="412755"/>
    <lineage>
        <taxon>unclassified sequences</taxon>
        <taxon>metagenomes</taxon>
        <taxon>ecological metagenomes</taxon>
    </lineage>
</organism>
<evidence type="ECO:0000256" key="8">
    <source>
        <dbReference type="SAM" id="Phobius"/>
    </source>
</evidence>
<dbReference type="GO" id="GO:0022857">
    <property type="term" value="F:transmembrane transporter activity"/>
    <property type="evidence" value="ECO:0007669"/>
    <property type="project" value="InterPro"/>
</dbReference>
<dbReference type="EMBL" id="BARS01032102">
    <property type="protein sequence ID" value="GAG25619.1"/>
    <property type="molecule type" value="Genomic_DNA"/>
</dbReference>
<keyword evidence="7 8" id="KW-0472">Membrane</keyword>
<feature type="non-terminal residue" evidence="9">
    <location>
        <position position="1"/>
    </location>
</feature>
<comment type="subcellular location">
    <subcellularLocation>
        <location evidence="1">Cell membrane</location>
        <topology evidence="1">Multi-pass membrane protein</topology>
    </subcellularLocation>
</comment>
<accession>X0W444</accession>
<dbReference type="PANTHER" id="PTHR32196:SF71">
    <property type="entry name" value="AUTOINDUCER 2 IMPORT SYSTEM PERMEASE PROTEIN LSRD"/>
    <property type="match status" value="1"/>
</dbReference>
<feature type="transmembrane region" description="Helical" evidence="8">
    <location>
        <begin position="12"/>
        <end position="31"/>
    </location>
</feature>
<evidence type="ECO:0000256" key="4">
    <source>
        <dbReference type="ARBA" id="ARBA00022519"/>
    </source>
</evidence>
<dbReference type="GO" id="GO:0005886">
    <property type="term" value="C:plasma membrane"/>
    <property type="evidence" value="ECO:0007669"/>
    <property type="project" value="UniProtKB-SubCell"/>
</dbReference>
<evidence type="ECO:0000313" key="9">
    <source>
        <dbReference type="EMBL" id="GAG25619.1"/>
    </source>
</evidence>
<protein>
    <recommendedName>
        <fullName evidence="10">Ribose ABC transporter permease</fullName>
    </recommendedName>
</protein>
<dbReference type="InterPro" id="IPR001851">
    <property type="entry name" value="ABC_transp_permease"/>
</dbReference>
<evidence type="ECO:0000256" key="7">
    <source>
        <dbReference type="ARBA" id="ARBA00023136"/>
    </source>
</evidence>
<evidence type="ECO:0000256" key="6">
    <source>
        <dbReference type="ARBA" id="ARBA00022989"/>
    </source>
</evidence>
<keyword evidence="2" id="KW-0813">Transport</keyword>
<feature type="transmembrane region" description="Helical" evidence="8">
    <location>
        <begin position="52"/>
        <end position="79"/>
    </location>
</feature>
<keyword evidence="5 8" id="KW-0812">Transmembrane</keyword>
<gene>
    <name evidence="9" type="ORF">S01H1_49866</name>
</gene>
<comment type="caution">
    <text evidence="9">The sequence shown here is derived from an EMBL/GenBank/DDBJ whole genome shotgun (WGS) entry which is preliminary data.</text>
</comment>
<evidence type="ECO:0000256" key="3">
    <source>
        <dbReference type="ARBA" id="ARBA00022475"/>
    </source>
</evidence>
<keyword evidence="3" id="KW-1003">Cell membrane</keyword>
<evidence type="ECO:0000256" key="5">
    <source>
        <dbReference type="ARBA" id="ARBA00022692"/>
    </source>
</evidence>
<keyword evidence="4" id="KW-0997">Cell inner membrane</keyword>
<dbReference type="PANTHER" id="PTHR32196">
    <property type="entry name" value="ABC TRANSPORTER PERMEASE PROTEIN YPHD-RELATED-RELATED"/>
    <property type="match status" value="1"/>
</dbReference>
<proteinExistence type="predicted"/>
<dbReference type="AlphaFoldDB" id="X0W444"/>
<dbReference type="Pfam" id="PF02653">
    <property type="entry name" value="BPD_transp_2"/>
    <property type="match status" value="1"/>
</dbReference>
<sequence length="114" mass="12172">RICGINPDRIVYMVYVSSALLTGLCSMIILGRIASAQPNMGYLMDLDSIATVLIGGARVAGGYGAAWTTVIGIFMLGLINNGLNLLGVSSYYQYILKGMIILICVVVDHVATRK</sequence>
<feature type="transmembrane region" description="Helical" evidence="8">
    <location>
        <begin position="91"/>
        <end position="111"/>
    </location>
</feature>
<evidence type="ECO:0000256" key="1">
    <source>
        <dbReference type="ARBA" id="ARBA00004651"/>
    </source>
</evidence>
<evidence type="ECO:0000256" key="2">
    <source>
        <dbReference type="ARBA" id="ARBA00022448"/>
    </source>
</evidence>
<keyword evidence="6 8" id="KW-1133">Transmembrane helix</keyword>
<evidence type="ECO:0008006" key="10">
    <source>
        <dbReference type="Google" id="ProtNLM"/>
    </source>
</evidence>
<name>X0W444_9ZZZZ</name>